<dbReference type="PROSITE" id="PS01173">
    <property type="entry name" value="LIPASE_GDXG_HIS"/>
    <property type="match status" value="1"/>
</dbReference>
<evidence type="ECO:0000256" key="1">
    <source>
        <dbReference type="ARBA" id="ARBA00010515"/>
    </source>
</evidence>
<protein>
    <submittedName>
        <fullName evidence="5">Alpha/beta hydrolase fold</fullName>
    </submittedName>
</protein>
<dbReference type="PANTHER" id="PTHR48081">
    <property type="entry name" value="AB HYDROLASE SUPERFAMILY PROTEIN C4A8.06C"/>
    <property type="match status" value="1"/>
</dbReference>
<dbReference type="STRING" id="343013.SAMN04489707_1003139"/>
<evidence type="ECO:0000259" key="4">
    <source>
        <dbReference type="Pfam" id="PF20434"/>
    </source>
</evidence>
<comment type="similarity">
    <text evidence="1">Belongs to the 'GDXG' lipolytic enzyme family.</text>
</comment>
<evidence type="ECO:0000256" key="3">
    <source>
        <dbReference type="SAM" id="SignalP"/>
    </source>
</evidence>
<sequence>MAFISFLIRRAAARALLVAACGAGLAAHAGPLRAALDDDDGMDAAVASAPLPASVRVLRDQPYGPHPRQRMDVYLPPHAHDAPVLFMVHGGAWRMGDKAHANVVHNKVARWVPQGVVLVSVNYRLLPEAAPLEQARDVARALAQAQRLAPQWGAVPGRFVAMGHSAGAHLVALLAAAPALWQAQGAVPVRATVALDSAVYDVAETMRRPHLRLYDAAFGSDPAQWAPVSPVQQLRQAGAPLLAVCSTRRRAACAQAEGFVAQARSLGMRVQVLGQDLTHGEINASLGREGPYTEAVEAFLRSVDAKMLP</sequence>
<gene>
    <name evidence="5" type="ORF">SAMN04489707_1003139</name>
</gene>
<dbReference type="InterPro" id="IPR049492">
    <property type="entry name" value="BD-FAE-like_dom"/>
</dbReference>
<dbReference type="InterPro" id="IPR002168">
    <property type="entry name" value="Lipase_GDXG_HIS_AS"/>
</dbReference>
<keyword evidence="6" id="KW-1185">Reference proteome</keyword>
<accession>A0A1I7FYQ8</accession>
<name>A0A1I7FYQ8_9BURK</name>
<dbReference type="SUPFAM" id="SSF53474">
    <property type="entry name" value="alpha/beta-Hydrolases"/>
    <property type="match status" value="1"/>
</dbReference>
<evidence type="ECO:0000313" key="5">
    <source>
        <dbReference type="EMBL" id="SFU41206.1"/>
    </source>
</evidence>
<organism evidence="5 6">
    <name type="scientific">Paenacidovorax caeni</name>
    <dbReference type="NCBI Taxonomy" id="343013"/>
    <lineage>
        <taxon>Bacteria</taxon>
        <taxon>Pseudomonadati</taxon>
        <taxon>Pseudomonadota</taxon>
        <taxon>Betaproteobacteria</taxon>
        <taxon>Burkholderiales</taxon>
        <taxon>Comamonadaceae</taxon>
        <taxon>Paenacidovorax</taxon>
    </lineage>
</organism>
<evidence type="ECO:0000313" key="6">
    <source>
        <dbReference type="Proteomes" id="UP000183656"/>
    </source>
</evidence>
<feature type="chain" id="PRO_5010371504" evidence="3">
    <location>
        <begin position="30"/>
        <end position="309"/>
    </location>
</feature>
<feature type="domain" description="BD-FAE-like" evidence="4">
    <location>
        <begin position="71"/>
        <end position="177"/>
    </location>
</feature>
<dbReference type="EMBL" id="FPBX01000003">
    <property type="protein sequence ID" value="SFU41206.1"/>
    <property type="molecule type" value="Genomic_DNA"/>
</dbReference>
<dbReference type="RefSeq" id="WP_082366450.1">
    <property type="nucleotide sequence ID" value="NZ_CYIG01000001.1"/>
</dbReference>
<dbReference type="InterPro" id="IPR029058">
    <property type="entry name" value="AB_hydrolase_fold"/>
</dbReference>
<dbReference type="OrthoDB" id="9771666at2"/>
<proteinExistence type="inferred from homology"/>
<dbReference type="GO" id="GO:0016787">
    <property type="term" value="F:hydrolase activity"/>
    <property type="evidence" value="ECO:0007669"/>
    <property type="project" value="UniProtKB-KW"/>
</dbReference>
<keyword evidence="2 5" id="KW-0378">Hydrolase</keyword>
<dbReference type="Gene3D" id="3.40.50.1820">
    <property type="entry name" value="alpha/beta hydrolase"/>
    <property type="match status" value="1"/>
</dbReference>
<feature type="signal peptide" evidence="3">
    <location>
        <begin position="1"/>
        <end position="29"/>
    </location>
</feature>
<dbReference type="AlphaFoldDB" id="A0A1I7FYQ8"/>
<keyword evidence="3" id="KW-0732">Signal</keyword>
<dbReference type="InterPro" id="IPR050300">
    <property type="entry name" value="GDXG_lipolytic_enzyme"/>
</dbReference>
<dbReference type="Proteomes" id="UP000183656">
    <property type="component" value="Unassembled WGS sequence"/>
</dbReference>
<dbReference type="PANTHER" id="PTHR48081:SF33">
    <property type="entry name" value="KYNURENINE FORMAMIDASE"/>
    <property type="match status" value="1"/>
</dbReference>
<reference evidence="5 6" key="1">
    <citation type="submission" date="2016-10" db="EMBL/GenBank/DDBJ databases">
        <authorList>
            <person name="de Groot N.N."/>
        </authorList>
    </citation>
    <scope>NUCLEOTIDE SEQUENCE [LARGE SCALE GENOMIC DNA]</scope>
    <source>
        <strain evidence="5 6">R-24608</strain>
    </source>
</reference>
<dbReference type="Pfam" id="PF20434">
    <property type="entry name" value="BD-FAE"/>
    <property type="match status" value="1"/>
</dbReference>
<evidence type="ECO:0000256" key="2">
    <source>
        <dbReference type="ARBA" id="ARBA00022801"/>
    </source>
</evidence>